<protein>
    <recommendedName>
        <fullName evidence="1">BTB domain-containing protein</fullName>
    </recommendedName>
</protein>
<dbReference type="Gene3D" id="3.30.710.10">
    <property type="entry name" value="Potassium Channel Kv1.1, Chain A"/>
    <property type="match status" value="1"/>
</dbReference>
<dbReference type="InterPro" id="IPR003131">
    <property type="entry name" value="T1-type_BTB"/>
</dbReference>
<name>A0A816N2U4_9BILA</name>
<dbReference type="AlphaFoldDB" id="A0A816N2U4"/>
<dbReference type="PROSITE" id="PS50097">
    <property type="entry name" value="BTB"/>
    <property type="match status" value="1"/>
</dbReference>
<sequence>MLTNDSIKHVENDESVACASNDTSRKVFDRNTDWILLNVGGKHFLTTRTTLSREKSFLSRLCQNESNLKTDVDEQGAYLIDRDPNYFTVVLNYLRHGKLILETNLVEEGLLEEAEFYNLQTLIDLAKERIRERDKRKFDNDATNRVYRVIQCKEKEVTQLMSSLTDGWKFEQLIGHSPIGSSYIYPEGEFLCIVSKQYDRGLPEDSNNYVSERVKILQERGSRM</sequence>
<dbReference type="SMART" id="SM00225">
    <property type="entry name" value="BTB"/>
    <property type="match status" value="1"/>
</dbReference>
<evidence type="ECO:0000313" key="7">
    <source>
        <dbReference type="Proteomes" id="UP000663887"/>
    </source>
</evidence>
<dbReference type="GO" id="GO:0097602">
    <property type="term" value="F:cullin family protein binding"/>
    <property type="evidence" value="ECO:0007669"/>
    <property type="project" value="TreeGrafter"/>
</dbReference>
<comment type="caution">
    <text evidence="2">The sequence shown here is derived from an EMBL/GenBank/DDBJ whole genome shotgun (WGS) entry which is preliminary data.</text>
</comment>
<proteinExistence type="predicted"/>
<dbReference type="Gene3D" id="6.10.140.750">
    <property type="match status" value="1"/>
</dbReference>
<evidence type="ECO:0000313" key="3">
    <source>
        <dbReference type="EMBL" id="CAF2083626.1"/>
    </source>
</evidence>
<dbReference type="Pfam" id="PF02214">
    <property type="entry name" value="BTB_2"/>
    <property type="match status" value="1"/>
</dbReference>
<evidence type="ECO:0000313" key="5">
    <source>
        <dbReference type="EMBL" id="CAF4179128.1"/>
    </source>
</evidence>
<dbReference type="Proteomes" id="UP000663887">
    <property type="component" value="Unassembled WGS sequence"/>
</dbReference>
<dbReference type="Gene3D" id="3.30.70.2000">
    <property type="match status" value="1"/>
</dbReference>
<feature type="domain" description="BTB" evidence="1">
    <location>
        <begin position="35"/>
        <end position="103"/>
    </location>
</feature>
<dbReference type="GO" id="GO:0005737">
    <property type="term" value="C:cytoplasm"/>
    <property type="evidence" value="ECO:0007669"/>
    <property type="project" value="TreeGrafter"/>
</dbReference>
<dbReference type="InterPro" id="IPR011333">
    <property type="entry name" value="SKP1/BTB/POZ_sf"/>
</dbReference>
<dbReference type="EMBL" id="CAJNRF010006669">
    <property type="protein sequence ID" value="CAF2083626.1"/>
    <property type="molecule type" value="Genomic_DNA"/>
</dbReference>
<organism evidence="2 7">
    <name type="scientific">Rotaria magnacalcarata</name>
    <dbReference type="NCBI Taxonomy" id="392030"/>
    <lineage>
        <taxon>Eukaryota</taxon>
        <taxon>Metazoa</taxon>
        <taxon>Spiralia</taxon>
        <taxon>Gnathifera</taxon>
        <taxon>Rotifera</taxon>
        <taxon>Eurotatoria</taxon>
        <taxon>Bdelloidea</taxon>
        <taxon>Philodinida</taxon>
        <taxon>Philodinidae</taxon>
        <taxon>Rotaria</taxon>
    </lineage>
</organism>
<dbReference type="FunFam" id="3.30.710.10:FF:000005">
    <property type="entry name" value="Potassium channel tetramerization domain-containing 17"/>
    <property type="match status" value="1"/>
</dbReference>
<evidence type="ECO:0000259" key="1">
    <source>
        <dbReference type="PROSITE" id="PS50097"/>
    </source>
</evidence>
<gene>
    <name evidence="5" type="ORF">OVN521_LOCUS25170</name>
    <name evidence="4" type="ORF">UXM345_LOCUS20186</name>
    <name evidence="3" type="ORF">WKI299_LOCUS16679</name>
    <name evidence="2" type="ORF">XDN619_LOCUS4212</name>
</gene>
<evidence type="ECO:0000313" key="4">
    <source>
        <dbReference type="EMBL" id="CAF4066897.1"/>
    </source>
</evidence>
<dbReference type="InterPro" id="IPR000210">
    <property type="entry name" value="BTB/POZ_dom"/>
</dbReference>
<dbReference type="GO" id="GO:0031463">
    <property type="term" value="C:Cul3-RING ubiquitin ligase complex"/>
    <property type="evidence" value="ECO:0007669"/>
    <property type="project" value="TreeGrafter"/>
</dbReference>
<evidence type="ECO:0000313" key="2">
    <source>
        <dbReference type="EMBL" id="CAF2019074.1"/>
    </source>
</evidence>
<dbReference type="Proteomes" id="UP000663856">
    <property type="component" value="Unassembled WGS sequence"/>
</dbReference>
<dbReference type="GO" id="GO:0043161">
    <property type="term" value="P:proteasome-mediated ubiquitin-dependent protein catabolic process"/>
    <property type="evidence" value="ECO:0007669"/>
    <property type="project" value="TreeGrafter"/>
</dbReference>
<dbReference type="SUPFAM" id="SSF54695">
    <property type="entry name" value="POZ domain"/>
    <property type="match status" value="1"/>
</dbReference>
<dbReference type="GO" id="GO:0051260">
    <property type="term" value="P:protein homooligomerization"/>
    <property type="evidence" value="ECO:0007669"/>
    <property type="project" value="InterPro"/>
</dbReference>
<dbReference type="EMBL" id="CAJOBF010002975">
    <property type="protein sequence ID" value="CAF4066897.1"/>
    <property type="molecule type" value="Genomic_DNA"/>
</dbReference>
<keyword evidence="6" id="KW-1185">Reference proteome</keyword>
<dbReference type="CDD" id="cd18362">
    <property type="entry name" value="BTB_POZ_KCTD2-like"/>
    <property type="match status" value="1"/>
</dbReference>
<reference evidence="2" key="1">
    <citation type="submission" date="2021-02" db="EMBL/GenBank/DDBJ databases">
        <authorList>
            <person name="Nowell W R."/>
        </authorList>
    </citation>
    <scope>NUCLEOTIDE SEQUENCE</scope>
</reference>
<dbReference type="PANTHER" id="PTHR14958:SF29">
    <property type="entry name" value="INSOMNIAC, ISOFORM B"/>
    <property type="match status" value="1"/>
</dbReference>
<dbReference type="Proteomes" id="UP000663866">
    <property type="component" value="Unassembled WGS sequence"/>
</dbReference>
<dbReference type="EMBL" id="CAJOBG010006194">
    <property type="protein sequence ID" value="CAF4179128.1"/>
    <property type="molecule type" value="Genomic_DNA"/>
</dbReference>
<dbReference type="PANTHER" id="PTHR14958">
    <property type="entry name" value="POTASSIUM CHANNEL TETRAMERISATION DOMAIN CONTAINING PROTEIN"/>
    <property type="match status" value="1"/>
</dbReference>
<evidence type="ECO:0000313" key="6">
    <source>
        <dbReference type="Proteomes" id="UP000663866"/>
    </source>
</evidence>
<accession>A0A816N2U4</accession>
<dbReference type="EMBL" id="CAJNRG010000825">
    <property type="protein sequence ID" value="CAF2019074.1"/>
    <property type="molecule type" value="Genomic_DNA"/>
</dbReference>
<dbReference type="Proteomes" id="UP000663842">
    <property type="component" value="Unassembled WGS sequence"/>
</dbReference>